<dbReference type="Proteomes" id="UP000282892">
    <property type="component" value="Chromosome"/>
</dbReference>
<keyword evidence="1" id="KW-1133">Transmembrane helix</keyword>
<organism evidence="2 3">
    <name type="scientific">Neobacillus mesonae</name>
    <dbReference type="NCBI Taxonomy" id="1193713"/>
    <lineage>
        <taxon>Bacteria</taxon>
        <taxon>Bacillati</taxon>
        <taxon>Bacillota</taxon>
        <taxon>Bacilli</taxon>
        <taxon>Bacillales</taxon>
        <taxon>Bacillaceae</taxon>
        <taxon>Neobacillus</taxon>
    </lineage>
</organism>
<dbReference type="AlphaFoldDB" id="A0A3T0HYP1"/>
<dbReference type="OrthoDB" id="1906856at2"/>
<dbReference type="STRING" id="1193713.GCA_001636315_05157"/>
<evidence type="ECO:0000256" key="1">
    <source>
        <dbReference type="SAM" id="Phobius"/>
    </source>
</evidence>
<feature type="transmembrane region" description="Helical" evidence="1">
    <location>
        <begin position="117"/>
        <end position="138"/>
    </location>
</feature>
<protein>
    <submittedName>
        <fullName evidence="2">Uncharacterized protein</fullName>
    </submittedName>
</protein>
<proteinExistence type="predicted"/>
<keyword evidence="3" id="KW-1185">Reference proteome</keyword>
<feature type="transmembrane region" description="Helical" evidence="1">
    <location>
        <begin position="158"/>
        <end position="178"/>
    </location>
</feature>
<evidence type="ECO:0000313" key="2">
    <source>
        <dbReference type="EMBL" id="AZU62235.1"/>
    </source>
</evidence>
<feature type="transmembrane region" description="Helical" evidence="1">
    <location>
        <begin position="92"/>
        <end position="110"/>
    </location>
</feature>
<evidence type="ECO:0000313" key="3">
    <source>
        <dbReference type="Proteomes" id="UP000282892"/>
    </source>
</evidence>
<accession>A0A3T0HYP1</accession>
<sequence>MYFFKTISEQIKPAQTDFSKKSKTNLLVLAALFASIAEILQSAGGFLPGIGYFISPFATAPILLCSMLSVPLGGITYFLTILLLLILVPSELIVFPFATGLLGLGIGGGFHFFKKRIAIISSGAIFLAAGILTLLYGIKFPVLGPAVSSSFSFLASSGILLFSFIYAWIWVDLGLFLFNRLKKFIIGS</sequence>
<dbReference type="EMBL" id="CP022572">
    <property type="protein sequence ID" value="AZU62235.1"/>
    <property type="molecule type" value="Genomic_DNA"/>
</dbReference>
<feature type="transmembrane region" description="Helical" evidence="1">
    <location>
        <begin position="26"/>
        <end position="50"/>
    </location>
</feature>
<keyword evidence="1" id="KW-0812">Transmembrane</keyword>
<reference evidence="2 3" key="1">
    <citation type="submission" date="2017-07" db="EMBL/GenBank/DDBJ databases">
        <title>The complete genome sequence of Bacillus mesonae strain H20-5, an efficient strain improving plant abiotic stress resistance.</title>
        <authorList>
            <person name="Kim S.Y."/>
            <person name="Song H."/>
            <person name="Sang M.K."/>
            <person name="Weon H.-Y."/>
            <person name="Song J."/>
        </authorList>
    </citation>
    <scope>NUCLEOTIDE SEQUENCE [LARGE SCALE GENOMIC DNA]</scope>
    <source>
        <strain evidence="2 3">H20-5</strain>
    </source>
</reference>
<name>A0A3T0HYP1_9BACI</name>
<gene>
    <name evidence="2" type="ORF">CHR53_13595</name>
</gene>
<keyword evidence="1" id="KW-0472">Membrane</keyword>
<dbReference type="KEGG" id="nmk:CHR53_13595"/>
<feature type="transmembrane region" description="Helical" evidence="1">
    <location>
        <begin position="62"/>
        <end position="86"/>
    </location>
</feature>
<dbReference type="RefSeq" id="WP_127486956.1">
    <property type="nucleotide sequence ID" value="NZ_CP022572.1"/>
</dbReference>